<evidence type="ECO:0000313" key="2">
    <source>
        <dbReference type="EMBL" id="KIK72206.1"/>
    </source>
</evidence>
<reference evidence="3" key="2">
    <citation type="submission" date="2015-01" db="EMBL/GenBank/DDBJ databases">
        <title>Evolutionary Origins and Diversification of the Mycorrhizal Mutualists.</title>
        <authorList>
            <consortium name="DOE Joint Genome Institute"/>
            <consortium name="Mycorrhizal Genomics Consortium"/>
            <person name="Kohler A."/>
            <person name="Kuo A."/>
            <person name="Nagy L.G."/>
            <person name="Floudas D."/>
            <person name="Copeland A."/>
            <person name="Barry K.W."/>
            <person name="Cichocki N."/>
            <person name="Veneault-Fourrey C."/>
            <person name="LaButti K."/>
            <person name="Lindquist E.A."/>
            <person name="Lipzen A."/>
            <person name="Lundell T."/>
            <person name="Morin E."/>
            <person name="Murat C."/>
            <person name="Riley R."/>
            <person name="Ohm R."/>
            <person name="Sun H."/>
            <person name="Tunlid A."/>
            <person name="Henrissat B."/>
            <person name="Grigoriev I.V."/>
            <person name="Hibbett D.S."/>
            <person name="Martin F."/>
        </authorList>
    </citation>
    <scope>NUCLEOTIDE SEQUENCE [LARGE SCALE GENOMIC DNA]</scope>
    <source>
        <strain evidence="3">Ve08.2h10</strain>
    </source>
</reference>
<name>A0A0D0CND8_9AGAM</name>
<gene>
    <name evidence="2" type="ORF">PAXRUDRAFT_181160</name>
</gene>
<evidence type="ECO:0000256" key="1">
    <source>
        <dbReference type="SAM" id="Coils"/>
    </source>
</evidence>
<sequence length="66" mass="7892">VKLEYQIWSREQKSRDIATEHQYEREAATGQRAHELRELTLKVKELELKLAFEKALAERLVLEKKI</sequence>
<dbReference type="AlphaFoldDB" id="A0A0D0CND8"/>
<feature type="coiled-coil region" evidence="1">
    <location>
        <begin position="36"/>
        <end position="63"/>
    </location>
</feature>
<reference evidence="2 3" key="1">
    <citation type="submission" date="2014-04" db="EMBL/GenBank/DDBJ databases">
        <authorList>
            <consortium name="DOE Joint Genome Institute"/>
            <person name="Kuo A."/>
            <person name="Kohler A."/>
            <person name="Jargeat P."/>
            <person name="Nagy L.G."/>
            <person name="Floudas D."/>
            <person name="Copeland A."/>
            <person name="Barry K.W."/>
            <person name="Cichocki N."/>
            <person name="Veneault-Fourrey C."/>
            <person name="LaButti K."/>
            <person name="Lindquist E.A."/>
            <person name="Lipzen A."/>
            <person name="Lundell T."/>
            <person name="Morin E."/>
            <person name="Murat C."/>
            <person name="Sun H."/>
            <person name="Tunlid A."/>
            <person name="Henrissat B."/>
            <person name="Grigoriev I.V."/>
            <person name="Hibbett D.S."/>
            <person name="Martin F."/>
            <person name="Nordberg H.P."/>
            <person name="Cantor M.N."/>
            <person name="Hua S.X."/>
        </authorList>
    </citation>
    <scope>NUCLEOTIDE SEQUENCE [LARGE SCALE GENOMIC DNA]</scope>
    <source>
        <strain evidence="2 3">Ve08.2h10</strain>
    </source>
</reference>
<organism evidence="2 3">
    <name type="scientific">Paxillus rubicundulus Ve08.2h10</name>
    <dbReference type="NCBI Taxonomy" id="930991"/>
    <lineage>
        <taxon>Eukaryota</taxon>
        <taxon>Fungi</taxon>
        <taxon>Dikarya</taxon>
        <taxon>Basidiomycota</taxon>
        <taxon>Agaricomycotina</taxon>
        <taxon>Agaricomycetes</taxon>
        <taxon>Agaricomycetidae</taxon>
        <taxon>Boletales</taxon>
        <taxon>Paxilineae</taxon>
        <taxon>Paxillaceae</taxon>
        <taxon>Paxillus</taxon>
    </lineage>
</organism>
<dbReference type="Proteomes" id="UP000054538">
    <property type="component" value="Unassembled WGS sequence"/>
</dbReference>
<evidence type="ECO:0000313" key="3">
    <source>
        <dbReference type="Proteomes" id="UP000054538"/>
    </source>
</evidence>
<dbReference type="InParanoid" id="A0A0D0CND8"/>
<protein>
    <submittedName>
        <fullName evidence="2">Uncharacterized protein</fullName>
    </submittedName>
</protein>
<dbReference type="EMBL" id="KN831108">
    <property type="protein sequence ID" value="KIK72206.1"/>
    <property type="molecule type" value="Genomic_DNA"/>
</dbReference>
<dbReference type="HOGENOM" id="CLU_2838203_0_0_1"/>
<keyword evidence="1" id="KW-0175">Coiled coil</keyword>
<feature type="non-terminal residue" evidence="2">
    <location>
        <position position="1"/>
    </location>
</feature>
<keyword evidence="3" id="KW-1185">Reference proteome</keyword>
<accession>A0A0D0CND8</accession>
<proteinExistence type="predicted"/>